<proteinExistence type="predicted"/>
<dbReference type="EMBL" id="JH597821">
    <property type="status" value="NOT_ANNOTATED_CDS"/>
    <property type="molecule type" value="Genomic_DNA"/>
</dbReference>
<evidence type="ECO:0000313" key="1">
    <source>
        <dbReference type="EnsemblProtists" id="HpaP809629"/>
    </source>
</evidence>
<sequence length="150" mass="16564">MVLFVNNQISGDAASLRDCVNVDSLALRVKAQKVETVDKKIRRDNVDDVACNSRNFSERYTGGGESEGMCLAAELVAHSGVDTAARGQERPLFKEGRRKKKLVIDLETKRADKCCYSVHTYSSSIILMSLSLFGELRSVLGFYKVAITPN</sequence>
<dbReference type="Proteomes" id="UP000011713">
    <property type="component" value="Unassembled WGS sequence"/>
</dbReference>
<dbReference type="HOGENOM" id="CLU_1744015_0_0_1"/>
<dbReference type="InParanoid" id="M4BT44"/>
<dbReference type="VEuPathDB" id="FungiDB:HpaG809629"/>
<organism evidence="1 2">
    <name type="scientific">Hyaloperonospora arabidopsidis (strain Emoy2)</name>
    <name type="common">Downy mildew agent</name>
    <name type="synonym">Peronospora arabidopsidis</name>
    <dbReference type="NCBI Taxonomy" id="559515"/>
    <lineage>
        <taxon>Eukaryota</taxon>
        <taxon>Sar</taxon>
        <taxon>Stramenopiles</taxon>
        <taxon>Oomycota</taxon>
        <taxon>Peronosporomycetes</taxon>
        <taxon>Peronosporales</taxon>
        <taxon>Peronosporaceae</taxon>
        <taxon>Hyaloperonospora</taxon>
    </lineage>
</organism>
<reference evidence="2" key="1">
    <citation type="journal article" date="2010" name="Science">
        <title>Signatures of adaptation to obligate biotrophy in the Hyaloperonospora arabidopsidis genome.</title>
        <authorList>
            <person name="Baxter L."/>
            <person name="Tripathy S."/>
            <person name="Ishaque N."/>
            <person name="Boot N."/>
            <person name="Cabral A."/>
            <person name="Kemen E."/>
            <person name="Thines M."/>
            <person name="Ah-Fong A."/>
            <person name="Anderson R."/>
            <person name="Badejoko W."/>
            <person name="Bittner-Eddy P."/>
            <person name="Boore J.L."/>
            <person name="Chibucos M.C."/>
            <person name="Coates M."/>
            <person name="Dehal P."/>
            <person name="Delehaunty K."/>
            <person name="Dong S."/>
            <person name="Downton P."/>
            <person name="Dumas B."/>
            <person name="Fabro G."/>
            <person name="Fronick C."/>
            <person name="Fuerstenberg S.I."/>
            <person name="Fulton L."/>
            <person name="Gaulin E."/>
            <person name="Govers F."/>
            <person name="Hughes L."/>
            <person name="Humphray S."/>
            <person name="Jiang R.H."/>
            <person name="Judelson H."/>
            <person name="Kamoun S."/>
            <person name="Kyung K."/>
            <person name="Meijer H."/>
            <person name="Minx P."/>
            <person name="Morris P."/>
            <person name="Nelson J."/>
            <person name="Phuntumart V."/>
            <person name="Qutob D."/>
            <person name="Rehmany A."/>
            <person name="Rougon-Cardoso A."/>
            <person name="Ryden P."/>
            <person name="Torto-Alalibo T."/>
            <person name="Studholme D."/>
            <person name="Wang Y."/>
            <person name="Win J."/>
            <person name="Wood J."/>
            <person name="Clifton S.W."/>
            <person name="Rogers J."/>
            <person name="Van den Ackerveken G."/>
            <person name="Jones J.D."/>
            <person name="McDowell J.M."/>
            <person name="Beynon J."/>
            <person name="Tyler B.M."/>
        </authorList>
    </citation>
    <scope>NUCLEOTIDE SEQUENCE [LARGE SCALE GENOMIC DNA]</scope>
    <source>
        <strain evidence="2">Emoy2</strain>
    </source>
</reference>
<keyword evidence="2" id="KW-1185">Reference proteome</keyword>
<accession>M4BT44</accession>
<name>M4BT44_HYAAE</name>
<evidence type="ECO:0000313" key="2">
    <source>
        <dbReference type="Proteomes" id="UP000011713"/>
    </source>
</evidence>
<dbReference type="AlphaFoldDB" id="M4BT44"/>
<protein>
    <submittedName>
        <fullName evidence="1">Uncharacterized protein</fullName>
    </submittedName>
</protein>
<dbReference type="EnsemblProtists" id="HpaT809629">
    <property type="protein sequence ID" value="HpaP809629"/>
    <property type="gene ID" value="HpaG809629"/>
</dbReference>
<reference evidence="1" key="2">
    <citation type="submission" date="2015-06" db="UniProtKB">
        <authorList>
            <consortium name="EnsemblProtists"/>
        </authorList>
    </citation>
    <scope>IDENTIFICATION</scope>
    <source>
        <strain evidence="1">Emoy2</strain>
    </source>
</reference>